<dbReference type="PANTHER" id="PTHR10545:SF29">
    <property type="entry name" value="GH14572P-RELATED"/>
    <property type="match status" value="1"/>
</dbReference>
<dbReference type="GO" id="GO:0008080">
    <property type="term" value="F:N-acetyltransferase activity"/>
    <property type="evidence" value="ECO:0007669"/>
    <property type="project" value="TreeGrafter"/>
</dbReference>
<feature type="region of interest" description="Disordered" evidence="4">
    <location>
        <begin position="1"/>
        <end position="20"/>
    </location>
</feature>
<dbReference type="FunFam" id="3.40.630.30:FF:000064">
    <property type="entry name" value="GNAT family acetyltransferase"/>
    <property type="match status" value="1"/>
</dbReference>
<dbReference type="GeneID" id="71982291"/>
<keyword evidence="2" id="KW-0808">Transferase</keyword>
<keyword evidence="3" id="KW-0012">Acyltransferase</keyword>
<dbReference type="Proteomes" id="UP000756132">
    <property type="component" value="Chromosome 2"/>
</dbReference>
<evidence type="ECO:0000256" key="1">
    <source>
        <dbReference type="ARBA" id="ARBA00008694"/>
    </source>
</evidence>
<organism evidence="6 7">
    <name type="scientific">Passalora fulva</name>
    <name type="common">Tomato leaf mold</name>
    <name type="synonym">Cladosporium fulvum</name>
    <dbReference type="NCBI Taxonomy" id="5499"/>
    <lineage>
        <taxon>Eukaryota</taxon>
        <taxon>Fungi</taxon>
        <taxon>Dikarya</taxon>
        <taxon>Ascomycota</taxon>
        <taxon>Pezizomycotina</taxon>
        <taxon>Dothideomycetes</taxon>
        <taxon>Dothideomycetidae</taxon>
        <taxon>Mycosphaerellales</taxon>
        <taxon>Mycosphaerellaceae</taxon>
        <taxon>Fulvia</taxon>
    </lineage>
</organism>
<evidence type="ECO:0000259" key="5">
    <source>
        <dbReference type="PROSITE" id="PS51186"/>
    </source>
</evidence>
<evidence type="ECO:0000256" key="4">
    <source>
        <dbReference type="SAM" id="MobiDB-lite"/>
    </source>
</evidence>
<evidence type="ECO:0000313" key="6">
    <source>
        <dbReference type="EMBL" id="UJO13536.1"/>
    </source>
</evidence>
<comment type="similarity">
    <text evidence="1">Belongs to the acetyltransferase family.</text>
</comment>
<sequence>MEQRSRKHISLDTTLHPLPHQLPNLQQTLKTPTQTTNHRGDCTMAAVDRSQPSIEHATVDDIPEILAMIKELAAYENEPSKVLATEDSLKRTLTFAPSHSGTVVHTNPGYAKTLILRLPADPTHPDDKASAVAGMAMYFNNYSTWRSKPGVYLEDLFVRPQYRKRGYGKFLIRALAQEVVRIDGGRLEWSCLKWNEPSLQFYKSLGAERMDDWVQLRVDGEALVKLAFSDQKEEKKA</sequence>
<dbReference type="InterPro" id="IPR051016">
    <property type="entry name" value="Diverse_Substrate_AcTransf"/>
</dbReference>
<dbReference type="SUPFAM" id="SSF55729">
    <property type="entry name" value="Acyl-CoA N-acyltransferases (Nat)"/>
    <property type="match status" value="1"/>
</dbReference>
<dbReference type="InterPro" id="IPR016181">
    <property type="entry name" value="Acyl_CoA_acyltransferase"/>
</dbReference>
<dbReference type="EMBL" id="CP090164">
    <property type="protein sequence ID" value="UJO13536.1"/>
    <property type="molecule type" value="Genomic_DNA"/>
</dbReference>
<dbReference type="CDD" id="cd04301">
    <property type="entry name" value="NAT_SF"/>
    <property type="match status" value="1"/>
</dbReference>
<dbReference type="Gene3D" id="3.40.630.30">
    <property type="match status" value="1"/>
</dbReference>
<feature type="domain" description="N-acetyltransferase" evidence="5">
    <location>
        <begin position="52"/>
        <end position="235"/>
    </location>
</feature>
<dbReference type="Pfam" id="PF00583">
    <property type="entry name" value="Acetyltransf_1"/>
    <property type="match status" value="1"/>
</dbReference>
<keyword evidence="7" id="KW-1185">Reference proteome</keyword>
<dbReference type="PANTHER" id="PTHR10545">
    <property type="entry name" value="DIAMINE N-ACETYLTRANSFERASE"/>
    <property type="match status" value="1"/>
</dbReference>
<dbReference type="InterPro" id="IPR000182">
    <property type="entry name" value="GNAT_dom"/>
</dbReference>
<gene>
    <name evidence="6" type="ORF">CLAFUR5_02413</name>
</gene>
<evidence type="ECO:0000256" key="3">
    <source>
        <dbReference type="ARBA" id="ARBA00023315"/>
    </source>
</evidence>
<dbReference type="PROSITE" id="PS51186">
    <property type="entry name" value="GNAT"/>
    <property type="match status" value="1"/>
</dbReference>
<dbReference type="RefSeq" id="XP_047757902.1">
    <property type="nucleotide sequence ID" value="XM_047901561.1"/>
</dbReference>
<reference evidence="6" key="1">
    <citation type="submission" date="2021-12" db="EMBL/GenBank/DDBJ databases">
        <authorList>
            <person name="Zaccaron A."/>
            <person name="Stergiopoulos I."/>
        </authorList>
    </citation>
    <scope>NUCLEOTIDE SEQUENCE</scope>
    <source>
        <strain evidence="6">Race5_Kim</strain>
    </source>
</reference>
<evidence type="ECO:0000256" key="2">
    <source>
        <dbReference type="ARBA" id="ARBA00022679"/>
    </source>
</evidence>
<accession>A0A9Q8L9R2</accession>
<name>A0A9Q8L9R2_PASFU</name>
<feature type="compositionally biased region" description="Low complexity" evidence="4">
    <location>
        <begin position="11"/>
        <end position="20"/>
    </location>
</feature>
<dbReference type="AlphaFoldDB" id="A0A9Q8L9R2"/>
<dbReference type="OrthoDB" id="7305308at2759"/>
<protein>
    <submittedName>
        <fullName evidence="6">N-acetyltransferase ats1</fullName>
    </submittedName>
</protein>
<reference evidence="6" key="2">
    <citation type="journal article" date="2022" name="Microb. Genom.">
        <title>A chromosome-scale genome assembly of the tomato pathogen Cladosporium fulvum reveals a compartmentalized genome architecture and the presence of a dispensable chromosome.</title>
        <authorList>
            <person name="Zaccaron A.Z."/>
            <person name="Chen L.H."/>
            <person name="Samaras A."/>
            <person name="Stergiopoulos I."/>
        </authorList>
    </citation>
    <scope>NUCLEOTIDE SEQUENCE</scope>
    <source>
        <strain evidence="6">Race5_Kim</strain>
    </source>
</reference>
<proteinExistence type="inferred from homology"/>
<dbReference type="KEGG" id="ffu:CLAFUR5_02413"/>
<evidence type="ECO:0000313" key="7">
    <source>
        <dbReference type="Proteomes" id="UP000756132"/>
    </source>
</evidence>